<keyword evidence="6" id="KW-0677">Repeat</keyword>
<evidence type="ECO:0000256" key="5">
    <source>
        <dbReference type="ARBA" id="ARBA00022729"/>
    </source>
</evidence>
<feature type="domain" description="Cadherin" evidence="20">
    <location>
        <begin position="1899"/>
        <end position="1999"/>
    </location>
</feature>
<feature type="domain" description="Cadherin" evidence="20">
    <location>
        <begin position="1797"/>
        <end position="1898"/>
    </location>
</feature>
<evidence type="ECO:0000313" key="21">
    <source>
        <dbReference type="EMBL" id="CAD5114918.1"/>
    </source>
</evidence>
<feature type="disulfide bond" evidence="14">
    <location>
        <begin position="2806"/>
        <end position="2823"/>
    </location>
</feature>
<dbReference type="CDD" id="cd11304">
    <property type="entry name" value="Cadherin_repeat"/>
    <property type="match status" value="23"/>
</dbReference>
<dbReference type="SUPFAM" id="SSF57196">
    <property type="entry name" value="EGF/Laminin"/>
    <property type="match status" value="1"/>
</dbReference>
<dbReference type="PROSITE" id="PS50025">
    <property type="entry name" value="LAM_G_DOMAIN"/>
    <property type="match status" value="1"/>
</dbReference>
<evidence type="ECO:0000256" key="12">
    <source>
        <dbReference type="ARBA" id="ARBA00023180"/>
    </source>
</evidence>
<feature type="domain" description="Cadherin" evidence="20">
    <location>
        <begin position="1595"/>
        <end position="1697"/>
    </location>
</feature>
<dbReference type="InterPro" id="IPR015919">
    <property type="entry name" value="Cadherin-like_sf"/>
</dbReference>
<evidence type="ECO:0000259" key="19">
    <source>
        <dbReference type="PROSITE" id="PS50026"/>
    </source>
</evidence>
<evidence type="ECO:0000256" key="10">
    <source>
        <dbReference type="ARBA" id="ARBA00023136"/>
    </source>
</evidence>
<feature type="chain" id="PRO_5029681900" evidence="17">
    <location>
        <begin position="23"/>
        <end position="3031"/>
    </location>
</feature>
<comment type="subcellular location">
    <subcellularLocation>
        <location evidence="1">Cell membrane</location>
        <topology evidence="1">Single-pass membrane protein</topology>
    </subcellularLocation>
</comment>
<keyword evidence="11 14" id="KW-1015">Disulfide bond</keyword>
<dbReference type="GO" id="GO:0005886">
    <property type="term" value="C:plasma membrane"/>
    <property type="evidence" value="ECO:0007669"/>
    <property type="project" value="UniProtKB-SubCell"/>
</dbReference>
<dbReference type="SMART" id="SM00181">
    <property type="entry name" value="EGF"/>
    <property type="match status" value="2"/>
</dbReference>
<evidence type="ECO:0000256" key="17">
    <source>
        <dbReference type="SAM" id="SignalP"/>
    </source>
</evidence>
<proteinExistence type="predicted"/>
<feature type="domain" description="Cadherin" evidence="20">
    <location>
        <begin position="1698"/>
        <end position="1796"/>
    </location>
</feature>
<dbReference type="PRINTS" id="PR00205">
    <property type="entry name" value="CADHERIN"/>
</dbReference>
<feature type="domain" description="Cadherin" evidence="20">
    <location>
        <begin position="1077"/>
        <end position="1180"/>
    </location>
</feature>
<dbReference type="OrthoDB" id="6252479at2759"/>
<dbReference type="PROSITE" id="PS00022">
    <property type="entry name" value="EGF_1"/>
    <property type="match status" value="1"/>
</dbReference>
<feature type="domain" description="Cadherin" evidence="20">
    <location>
        <begin position="974"/>
        <end position="1076"/>
    </location>
</feature>
<protein>
    <submittedName>
        <fullName evidence="21">DgyrCDS3952</fullName>
    </submittedName>
</protein>
<organism evidence="21 22">
    <name type="scientific">Dimorphilus gyrociliatus</name>
    <dbReference type="NCBI Taxonomy" id="2664684"/>
    <lineage>
        <taxon>Eukaryota</taxon>
        <taxon>Metazoa</taxon>
        <taxon>Spiralia</taxon>
        <taxon>Lophotrochozoa</taxon>
        <taxon>Annelida</taxon>
        <taxon>Polychaeta</taxon>
        <taxon>Polychaeta incertae sedis</taxon>
        <taxon>Dinophilidae</taxon>
        <taxon>Dimorphilus</taxon>
    </lineage>
</organism>
<dbReference type="Gene3D" id="2.10.25.10">
    <property type="entry name" value="Laminin"/>
    <property type="match status" value="2"/>
</dbReference>
<keyword evidence="3 14" id="KW-0245">EGF-like domain</keyword>
<evidence type="ECO:0000256" key="7">
    <source>
        <dbReference type="ARBA" id="ARBA00022837"/>
    </source>
</evidence>
<feature type="domain" description="Cadherin" evidence="20">
    <location>
        <begin position="1504"/>
        <end position="1594"/>
    </location>
</feature>
<evidence type="ECO:0000256" key="3">
    <source>
        <dbReference type="ARBA" id="ARBA00022536"/>
    </source>
</evidence>
<dbReference type="CDD" id="cd00110">
    <property type="entry name" value="LamG"/>
    <property type="match status" value="1"/>
</dbReference>
<feature type="region of interest" description="Disordered" evidence="15">
    <location>
        <begin position="2991"/>
        <end position="3013"/>
    </location>
</feature>
<dbReference type="GO" id="GO:0005911">
    <property type="term" value="C:cell-cell junction"/>
    <property type="evidence" value="ECO:0007669"/>
    <property type="project" value="TreeGrafter"/>
</dbReference>
<dbReference type="SMART" id="SM00282">
    <property type="entry name" value="LamG"/>
    <property type="match status" value="1"/>
</dbReference>
<dbReference type="PROSITE" id="PS00232">
    <property type="entry name" value="CADHERIN_1"/>
    <property type="match status" value="8"/>
</dbReference>
<dbReference type="GO" id="GO:0005509">
    <property type="term" value="F:calcium ion binding"/>
    <property type="evidence" value="ECO:0007669"/>
    <property type="project" value="UniProtKB-UniRule"/>
</dbReference>
<evidence type="ECO:0000256" key="14">
    <source>
        <dbReference type="PROSITE-ProRule" id="PRU00076"/>
    </source>
</evidence>
<dbReference type="FunFam" id="2.60.40.60:FF:000032">
    <property type="entry name" value="FAT atypical cadherin 1"/>
    <property type="match status" value="1"/>
</dbReference>
<feature type="domain" description="Laminin G" evidence="18">
    <location>
        <begin position="2626"/>
        <end position="2793"/>
    </location>
</feature>
<keyword evidence="12" id="KW-0325">Glycoprotein</keyword>
<feature type="domain" description="Cadherin" evidence="20">
    <location>
        <begin position="153"/>
        <end position="253"/>
    </location>
</feature>
<feature type="domain" description="Cadherin" evidence="20">
    <location>
        <begin position="672"/>
        <end position="767"/>
    </location>
</feature>
<dbReference type="FunFam" id="2.60.40.60:FF:000116">
    <property type="entry name" value="Dachsous cadherin-related 2"/>
    <property type="match status" value="2"/>
</dbReference>
<dbReference type="Pfam" id="PF00028">
    <property type="entry name" value="Cadherin"/>
    <property type="match status" value="16"/>
</dbReference>
<keyword evidence="7 13" id="KW-0106">Calcium</keyword>
<feature type="domain" description="Cadherin" evidence="20">
    <location>
        <begin position="1285"/>
        <end position="1388"/>
    </location>
</feature>
<dbReference type="InterPro" id="IPR000742">
    <property type="entry name" value="EGF"/>
</dbReference>
<dbReference type="Pfam" id="PF02210">
    <property type="entry name" value="Laminin_G_2"/>
    <property type="match status" value="1"/>
</dbReference>
<dbReference type="SMART" id="SM00112">
    <property type="entry name" value="CA"/>
    <property type="match status" value="22"/>
</dbReference>
<dbReference type="PANTHER" id="PTHR24025:SF31">
    <property type="entry name" value="NEURAL-CADHERIN"/>
    <property type="match status" value="1"/>
</dbReference>
<keyword evidence="4 16" id="KW-0812">Transmembrane</keyword>
<dbReference type="InterPro" id="IPR050971">
    <property type="entry name" value="Cadherin-domain_protein"/>
</dbReference>
<evidence type="ECO:0000313" key="22">
    <source>
        <dbReference type="Proteomes" id="UP000549394"/>
    </source>
</evidence>
<dbReference type="FunFam" id="2.60.40.60:FF:000033">
    <property type="entry name" value="FAT atypical cadherin 1"/>
    <property type="match status" value="1"/>
</dbReference>
<dbReference type="Gene3D" id="2.60.120.200">
    <property type="match status" value="1"/>
</dbReference>
<feature type="domain" description="Cadherin" evidence="20">
    <location>
        <begin position="1181"/>
        <end position="1284"/>
    </location>
</feature>
<feature type="domain" description="Cadherin" evidence="20">
    <location>
        <begin position="2000"/>
        <end position="2104"/>
    </location>
</feature>
<dbReference type="GO" id="GO:0007156">
    <property type="term" value="P:homophilic cell adhesion via plasma membrane adhesion molecules"/>
    <property type="evidence" value="ECO:0007669"/>
    <property type="project" value="InterPro"/>
</dbReference>
<dbReference type="FunFam" id="2.60.40.60:FF:000015">
    <property type="entry name" value="FAT atypical cadherin 1"/>
    <property type="match status" value="2"/>
</dbReference>
<dbReference type="InterPro" id="IPR001791">
    <property type="entry name" value="Laminin_G"/>
</dbReference>
<dbReference type="FunFam" id="2.60.40.60:FF:000024">
    <property type="entry name" value="FAT atypical cadherin 3"/>
    <property type="match status" value="2"/>
</dbReference>
<feature type="domain" description="Cadherin" evidence="20">
    <location>
        <begin position="766"/>
        <end position="867"/>
    </location>
</feature>
<keyword evidence="8" id="KW-0130">Cell adhesion</keyword>
<feature type="domain" description="Cadherin" evidence="20">
    <location>
        <begin position="2323"/>
        <end position="2431"/>
    </location>
</feature>
<keyword evidence="2" id="KW-1003">Cell membrane</keyword>
<gene>
    <name evidence="21" type="ORF">DGYR_LOCUS3718</name>
</gene>
<feature type="domain" description="EGF-like" evidence="19">
    <location>
        <begin position="2797"/>
        <end position="2835"/>
    </location>
</feature>
<dbReference type="FunFam" id="2.60.40.60:FF:000080">
    <property type="entry name" value="FAT atypical cadherin 1"/>
    <property type="match status" value="1"/>
</dbReference>
<evidence type="ECO:0000256" key="9">
    <source>
        <dbReference type="ARBA" id="ARBA00022989"/>
    </source>
</evidence>
<dbReference type="PROSITE" id="PS50026">
    <property type="entry name" value="EGF_3"/>
    <property type="match status" value="1"/>
</dbReference>
<dbReference type="PANTHER" id="PTHR24025">
    <property type="entry name" value="DESMOGLEIN FAMILY MEMBER"/>
    <property type="match status" value="1"/>
</dbReference>
<sequence length="3031" mass="340568">MLFSICAHIIVVAFLFVQVKISDNGTPELYSITIVEVEITDENDNSPQFFSDTIALHLPQEGLPLEKAFYKATAFDPDSGNNGRIIYSLRNVSSQLKNIIYVDSEYGWIYARKTLLRLSTNFFAIASNGKLISESKIHLNVIECAEKKDFVIKNSGHTFRVSEDTDVKEEVIKISIEPSNVECVRYFLDSSNEDNNDFVITDSEAPIVQLSTKLDYEKKKVYNVTVLVTDAHKKVVAWFKVEVENVNDEYPIIESYKVHEVFASEYAKIDEELYELSASDPDGDQLDFIIKFASTTSSLSTFGIDSRTGVLRLKKRLDHEVQTEHELVISVSDGKHEVLSRILIKVKNENDHKPKFIGSKYSINISPSTSFGSKVLQVTARDPDKGEAGQVRYSIVGGNTGNCWRIDESDGSIFANTNLANIKRKTFHLSVQASDKKHFDRANVAISLSSSEYELPKFSQRNFYADIEENREADYPIITLQLLNRVSVSYEILAGNALGRFVIDPTTGTILTTEPLDYEAERLHNLTIRVMNLALKGVNVFVTVRVIDVNDNRPVWSQLLWKGRVRENSRVGTAIIAEDGSLLTLKAFDKDSGLNGQVEYSLIESHVKQNFTINEVTGAVLVNGLIDREKQSRFTFTARVNDKSPTRKLLAHEDATIIIDIEDVEDTHPQFENNRYETTILLPTYPGVHVITVSATDEDETSKLTFSLKNKVDGFEINPITGEITIVKHLSQPDKVILTPVVSDQIFTDWSTVKVHLKQSKSSTLMFQNYEAKVVEESRQAVELATIFPANHQSDIPLRFRLINYKNLFSVRPYSGMVVTNGLPFDREEQSHYFLAIEAHDLTKSENSALVFVNVTIEDINDHSPLFVRQPYIGFVNYNLGVGRKCFQVSAVDKDIGVNGVIKYDLDFEYSGERDYFSISSKSGKVKLSQKLSENDVGREFRMTVRARDSATKYLQSEATLVMKVINDVSPSFKQTHYVGKISEDAEIGSVVTTVEAESKTGNILSYSIVHGDEFDEFEVDYNIGSIKVKRPLDYDNENYRFYKLIIRVTEIPTKSYHEASLQIFVEDANDNAPVLSLSEYQTSISERTSINSLLLNISATDKDSKQNAKLKYYFVPEENEYLRIDVETGAIYLIESVDRESISRIQATVRVSDSGVPSLYSEADIIIQIEDVNDNSPTIQSDSLKVEIYDDISPKTFVSVIYATDNDISDLGKLRYSFINGNQENLFRIDSKTGIITMADAVSRKQIKNSLYVLNVTVTDGIFTEFAVLNIKVNKRNRYLPIFTKNVYETSLENSEGRDVRILNVSIQANDADDGKMGKVKYTLECEDYCKSFNIRKRTGKLSVLGELDPSISPIELSVKATDGGGRESKCLVRINVIGREDLTPSFIMKEYRANLIVGNLLGTHVVQLRIEQDFPVKYSLLSENKIIHNLFAIDSTGLISLTVDLDSSHATKLFQFFAVVEHSLHSDLKNQVPVEIYVRGITETVPGFDLGICDKTLSIREDSNIGSFVTEIRTINSGNKLSIVPGNSKRTGADQFAINDHGKLTVFKRVDREEVEQYEITIRGETGATPPIVEHCSIFINLLDMNDNSPEFEPLVNEVVVNENENIGTPVSRLSAFDPDYGPNGTIVYTLANFPNEFSIDGTSGQIHTAAVLDYEKVTEYKLAVVASDLGSPPLASTMTVTIKVNNLNDERPKFENDLYKHSIYEDAAIGQEVLILQAVDLDEDGSVSHYILSGNEESKFKLDRSGKLTINKELDRERTSEYTLEILATDSLYTTTATVKIKVNDINDNDPRCEEKQAHAAIHEDVNIDTMVYTIKAHDPDIEKNGQISYSLSGERHYDFSIGAKNGQIVTKAKLDYEVHPYYNLTAKAKDFGGRYCETRLLIEIKNVNDNPPKFERDTYNFQIREGINNGVVGRVWAFDPDLDANQLITYQISDSSNKFAIDREKGIITLLESLDREKKAKYTFQVVANDDVDSHSNYATVNVVVLDVNDNPPIWERELYSIELAEDLPIKSNVLKIQATSLDVGINAQLSYEIIRGNTDGVFTIDRKEGTILLSKELDYEKQKEYSLLIQAVDSGVPPLSSNTQLKIIVTDKNDNAPYFGTNIPIIKHVREEEARGKTILRVSAKDIDSGDNGRIEYSLKECQPEHHFIIDERSGELKAVEVIDREKVTQYDLKVEAKDFGKPRLSSTISVQIVVDDINDNTPTFTKSIYETVVQESSEVGYSIVKVSATDPDGEGHAGPFRYSLLYGGEKKFRVDSKTGWITTTDIFRPHEQFSFKVKAFDQGNLHSTAIVNVKVVKEGRNPPKLYGFNATLRISGETAQPGPVGRLRAYDKDPYDANMLRFSIHSYNKYFKVDIEDGTLHSLKPLDPGEYAVNTSVADTKHVSYSMVYINVKKISRKAVKNSVIVHISDMLPSDFLHAKYKETFMKVVSSIVAPPESNKQLLLLGMEEAHHVILDEEVIEKRKRRSVPTDLLLFLAVKHSDKNSIRPDERYVNNVILRENLLNFKAQIERDSRNLRIVNIKIDECKKAKCEPYKCLTEVEIAPQLNRYITEQESFVSPGLKMVSKCDCPIGFRGPSCKEDARECIKCRAPEECKKIDGEYSCVCPQGFNCQGVKDQDEEQVLSFTGNSYVEWKVAKSIEQEMILSLELRTLATKGPIMHTSGTKLYSSIIEISDGCIQYRWDCGSGRNIIRIQQQPISDGWWHSVIVRRNQDCSAEIIIDNKYKSRGKAGVLRNDVNLEAETIIFGAQLRRGTVKSGFEGCLRHIVMNSQPLHPSIAMFSNVQAGCGISSASLCQSSYCSNGGICKPIPEESNYKCLCPPNTTGRACEKVISDVISAKGEFRIWQVLIACGIIIILILFALSLVCLIKKRKTKARERRELMNGSCTYNKVGEDLDPAKCDHLELTVCHQPPPIPQRPSSYTPSDVGSTLVPNALGVVERANNYSNDAIEERNSKRPRGLQAKGTYPIVDKNNLNISFDDENMKKAQNKELSSSGGQSSFDVQSEGPSKSLTNCYCIFLFCFHKL</sequence>
<evidence type="ECO:0000256" key="4">
    <source>
        <dbReference type="ARBA" id="ARBA00022692"/>
    </source>
</evidence>
<accession>A0A7I8VFG2</accession>
<feature type="domain" description="Cadherin" evidence="20">
    <location>
        <begin position="2106"/>
        <end position="2210"/>
    </location>
</feature>
<feature type="domain" description="Cadherin" evidence="20">
    <location>
        <begin position="2211"/>
        <end position="2311"/>
    </location>
</feature>
<dbReference type="FunFam" id="2.60.40.60:FF:000020">
    <property type="entry name" value="Dachsous cadherin-related 1b"/>
    <property type="match status" value="1"/>
</dbReference>
<evidence type="ECO:0000256" key="13">
    <source>
        <dbReference type="PROSITE-ProRule" id="PRU00043"/>
    </source>
</evidence>
<comment type="caution">
    <text evidence="14">Lacks conserved residue(s) required for the propagation of feature annotation.</text>
</comment>
<dbReference type="Gene3D" id="2.60.40.60">
    <property type="entry name" value="Cadherins"/>
    <property type="match status" value="22"/>
</dbReference>
<keyword evidence="5 17" id="KW-0732">Signal</keyword>
<feature type="domain" description="Cadherin" evidence="20">
    <location>
        <begin position="255"/>
        <end position="356"/>
    </location>
</feature>
<keyword evidence="10 16" id="KW-0472">Membrane</keyword>
<evidence type="ECO:0000256" key="11">
    <source>
        <dbReference type="ARBA" id="ARBA00023157"/>
    </source>
</evidence>
<comment type="caution">
    <text evidence="21">The sequence shown here is derived from an EMBL/GenBank/DDBJ whole genome shotgun (WGS) entry which is preliminary data.</text>
</comment>
<dbReference type="Proteomes" id="UP000549394">
    <property type="component" value="Unassembled WGS sequence"/>
</dbReference>
<evidence type="ECO:0000256" key="8">
    <source>
        <dbReference type="ARBA" id="ARBA00022889"/>
    </source>
</evidence>
<evidence type="ECO:0000259" key="20">
    <source>
        <dbReference type="PROSITE" id="PS50268"/>
    </source>
</evidence>
<feature type="signal peptide" evidence="17">
    <location>
        <begin position="1"/>
        <end position="22"/>
    </location>
</feature>
<dbReference type="EMBL" id="CAJFCJ010000005">
    <property type="protein sequence ID" value="CAD5114918.1"/>
    <property type="molecule type" value="Genomic_DNA"/>
</dbReference>
<feature type="compositionally biased region" description="Polar residues" evidence="15">
    <location>
        <begin position="2995"/>
        <end position="3013"/>
    </location>
</feature>
<feature type="disulfide bond" evidence="14">
    <location>
        <begin position="2825"/>
        <end position="2834"/>
    </location>
</feature>
<feature type="transmembrane region" description="Helical" evidence="16">
    <location>
        <begin position="2850"/>
        <end position="2874"/>
    </location>
</feature>
<feature type="domain" description="Cadherin" evidence="20">
    <location>
        <begin position="357"/>
        <end position="556"/>
    </location>
</feature>
<dbReference type="SUPFAM" id="SSF49313">
    <property type="entry name" value="Cadherin-like"/>
    <property type="match status" value="23"/>
</dbReference>
<dbReference type="GO" id="GO:0007163">
    <property type="term" value="P:establishment or maintenance of cell polarity"/>
    <property type="evidence" value="ECO:0007669"/>
    <property type="project" value="UniProtKB-ARBA"/>
</dbReference>
<feature type="domain" description="Cadherin" evidence="20">
    <location>
        <begin position="1418"/>
        <end position="1490"/>
    </location>
</feature>
<dbReference type="CDD" id="cd00054">
    <property type="entry name" value="EGF_CA"/>
    <property type="match status" value="1"/>
</dbReference>
<dbReference type="SUPFAM" id="SSF49899">
    <property type="entry name" value="Concanavalin A-like lectins/glucanases"/>
    <property type="match status" value="1"/>
</dbReference>
<evidence type="ECO:0000256" key="6">
    <source>
        <dbReference type="ARBA" id="ARBA00022737"/>
    </source>
</evidence>
<evidence type="ECO:0000256" key="1">
    <source>
        <dbReference type="ARBA" id="ARBA00004162"/>
    </source>
</evidence>
<name>A0A7I8VFG2_9ANNE</name>
<feature type="domain" description="Cadherin" evidence="20">
    <location>
        <begin position="557"/>
        <end position="671"/>
    </location>
</feature>
<dbReference type="InterPro" id="IPR002126">
    <property type="entry name" value="Cadherin-like_dom"/>
</dbReference>
<evidence type="ECO:0000256" key="16">
    <source>
        <dbReference type="SAM" id="Phobius"/>
    </source>
</evidence>
<keyword evidence="9 16" id="KW-1133">Transmembrane helix</keyword>
<dbReference type="InterPro" id="IPR020894">
    <property type="entry name" value="Cadherin_CS"/>
</dbReference>
<evidence type="ECO:0000259" key="18">
    <source>
        <dbReference type="PROSITE" id="PS50025"/>
    </source>
</evidence>
<keyword evidence="22" id="KW-1185">Reference proteome</keyword>
<dbReference type="InterPro" id="IPR013320">
    <property type="entry name" value="ConA-like_dom_sf"/>
</dbReference>
<evidence type="ECO:0000256" key="15">
    <source>
        <dbReference type="SAM" id="MobiDB-lite"/>
    </source>
</evidence>
<evidence type="ECO:0000256" key="2">
    <source>
        <dbReference type="ARBA" id="ARBA00022475"/>
    </source>
</evidence>
<feature type="domain" description="Cadherin" evidence="20">
    <location>
        <begin position="17"/>
        <end position="49"/>
    </location>
</feature>
<dbReference type="PROSITE" id="PS50268">
    <property type="entry name" value="CADHERIN_2"/>
    <property type="match status" value="22"/>
</dbReference>
<reference evidence="21 22" key="1">
    <citation type="submission" date="2020-08" db="EMBL/GenBank/DDBJ databases">
        <authorList>
            <person name="Hejnol A."/>
        </authorList>
    </citation>
    <scope>NUCLEOTIDE SEQUENCE [LARGE SCALE GENOMIC DNA]</scope>
</reference>
<feature type="domain" description="Cadherin" evidence="20">
    <location>
        <begin position="868"/>
        <end position="973"/>
    </location>
</feature>